<dbReference type="Pfam" id="PF13304">
    <property type="entry name" value="AAA_21"/>
    <property type="match status" value="1"/>
</dbReference>
<dbReference type="Proteomes" id="UP001569153">
    <property type="component" value="Unassembled WGS sequence"/>
</dbReference>
<dbReference type="InterPro" id="IPR027417">
    <property type="entry name" value="P-loop_NTPase"/>
</dbReference>
<dbReference type="EMBL" id="JBGOOT010000056">
    <property type="protein sequence ID" value="MEZ8197017.1"/>
    <property type="molecule type" value="Genomic_DNA"/>
</dbReference>
<name>A0ABV4MBU9_9VIBR</name>
<gene>
    <name evidence="2" type="ORF">ACED38_19370</name>
</gene>
<evidence type="ECO:0000313" key="3">
    <source>
        <dbReference type="Proteomes" id="UP001569153"/>
    </source>
</evidence>
<dbReference type="PANTHER" id="PTHR43581:SF2">
    <property type="entry name" value="EXCINUCLEASE ATPASE SUBUNIT"/>
    <property type="match status" value="1"/>
</dbReference>
<feature type="domain" description="ATPase AAA-type core" evidence="1">
    <location>
        <begin position="320"/>
        <end position="391"/>
    </location>
</feature>
<organism evidence="2 3">
    <name type="scientific">Vibrio cortegadensis</name>
    <dbReference type="NCBI Taxonomy" id="1328770"/>
    <lineage>
        <taxon>Bacteria</taxon>
        <taxon>Pseudomonadati</taxon>
        <taxon>Pseudomonadota</taxon>
        <taxon>Gammaproteobacteria</taxon>
        <taxon>Vibrionales</taxon>
        <taxon>Vibrionaceae</taxon>
        <taxon>Vibrio</taxon>
    </lineage>
</organism>
<sequence>MKIIVVSNFDSGFTPESEDHVLLYFRNWDDYGTKSTYDMSIYFSDIDAYENIGEIKVISKNAEDYDENGYLTISGEFTNLPDTLGSLGQSEDFYISIKNSLKKDAEKVLESLNDLSILPGLRDTFESNSNFKSSLIRYSDAERALKIGEYIIKNKEFTDSFSFEFSNGTESHNTSCNFDFDSKFPTNSRVNIIIGENGTGKTTYMADLALSMSGRENKGKFTESRPSFSKIISASFSAFDSFEIPKEKKTFSYKYCGLRDSSGFMNRKKVLENYKNSCKKIIERNIEYVWEKILSKFIPQHKIERIYQEFFIDRIYSNVLENSFLSSGESILLYSFTQIIAETKKESLVLFDEPELHLHPRAISNIIPAINEMLWMLNAYAIVATHSPIILQQIPSKFVRVFDNYSGQLTTRTLEIETLGENLNAITHEVFNTFESEQPYKQILKSLSLKYSNEEINDIFDGKLSLSCQLYLESLR</sequence>
<dbReference type="InterPro" id="IPR051396">
    <property type="entry name" value="Bact_Antivir_Def_Nuclease"/>
</dbReference>
<evidence type="ECO:0000313" key="2">
    <source>
        <dbReference type="EMBL" id="MEZ8197017.1"/>
    </source>
</evidence>
<reference evidence="2 3" key="1">
    <citation type="submission" date="2024-06" db="EMBL/GenBank/DDBJ databases">
        <authorList>
            <person name="Steensen K."/>
            <person name="Seneca J."/>
            <person name="Bartlau N."/>
            <person name="Yu A.X."/>
            <person name="Polz M.F."/>
        </authorList>
    </citation>
    <scope>NUCLEOTIDE SEQUENCE [LARGE SCALE GENOMIC DNA]</scope>
    <source>
        <strain evidence="2 3">FF146</strain>
    </source>
</reference>
<dbReference type="RefSeq" id="WP_371731214.1">
    <property type="nucleotide sequence ID" value="NZ_JBGOOT010000056.1"/>
</dbReference>
<accession>A0ABV4MBU9</accession>
<dbReference type="PANTHER" id="PTHR43581">
    <property type="entry name" value="ATP/GTP PHOSPHATASE"/>
    <property type="match status" value="1"/>
</dbReference>
<dbReference type="InterPro" id="IPR003959">
    <property type="entry name" value="ATPase_AAA_core"/>
</dbReference>
<evidence type="ECO:0000259" key="1">
    <source>
        <dbReference type="Pfam" id="PF13304"/>
    </source>
</evidence>
<dbReference type="SUPFAM" id="SSF52540">
    <property type="entry name" value="P-loop containing nucleoside triphosphate hydrolases"/>
    <property type="match status" value="1"/>
</dbReference>
<dbReference type="Gene3D" id="3.40.50.300">
    <property type="entry name" value="P-loop containing nucleotide triphosphate hydrolases"/>
    <property type="match status" value="1"/>
</dbReference>
<proteinExistence type="predicted"/>
<comment type="caution">
    <text evidence="2">The sequence shown here is derived from an EMBL/GenBank/DDBJ whole genome shotgun (WGS) entry which is preliminary data.</text>
</comment>
<protein>
    <submittedName>
        <fullName evidence="2">AAA family ATPase</fullName>
    </submittedName>
</protein>
<keyword evidence="3" id="KW-1185">Reference proteome</keyword>